<dbReference type="GO" id="GO:1990281">
    <property type="term" value="C:efflux pump complex"/>
    <property type="evidence" value="ECO:0007669"/>
    <property type="project" value="TreeGrafter"/>
</dbReference>
<proteinExistence type="inferred from homology"/>
<dbReference type="InterPro" id="IPR006143">
    <property type="entry name" value="RND_pump_MFP"/>
</dbReference>
<feature type="transmembrane region" description="Helical" evidence="2">
    <location>
        <begin position="12"/>
        <end position="34"/>
    </location>
</feature>
<keyword evidence="4" id="KW-1185">Reference proteome</keyword>
<dbReference type="EMBL" id="FNGA01000004">
    <property type="protein sequence ID" value="SDL32964.1"/>
    <property type="molecule type" value="Genomic_DNA"/>
</dbReference>
<evidence type="ECO:0000256" key="2">
    <source>
        <dbReference type="SAM" id="Phobius"/>
    </source>
</evidence>
<dbReference type="Proteomes" id="UP000199053">
    <property type="component" value="Unassembled WGS sequence"/>
</dbReference>
<dbReference type="Gene3D" id="2.40.50.100">
    <property type="match status" value="1"/>
</dbReference>
<dbReference type="AlphaFoldDB" id="A0A1G9J767"/>
<gene>
    <name evidence="3" type="ORF">SAMN05660337_2664</name>
</gene>
<keyword evidence="2" id="KW-0472">Membrane</keyword>
<keyword evidence="2" id="KW-1133">Transmembrane helix</keyword>
<name>A0A1G9J767_9BACT</name>
<dbReference type="PANTHER" id="PTHR30469:SF15">
    <property type="entry name" value="HLYD FAMILY OF SECRETION PROTEINS"/>
    <property type="match status" value="1"/>
</dbReference>
<dbReference type="STRING" id="246191.SAMN05660337_2664"/>
<evidence type="ECO:0000313" key="3">
    <source>
        <dbReference type="EMBL" id="SDL32964.1"/>
    </source>
</evidence>
<dbReference type="RefSeq" id="WP_092161898.1">
    <property type="nucleotide sequence ID" value="NZ_FNGA01000004.1"/>
</dbReference>
<evidence type="ECO:0000256" key="1">
    <source>
        <dbReference type="ARBA" id="ARBA00009477"/>
    </source>
</evidence>
<dbReference type="PANTHER" id="PTHR30469">
    <property type="entry name" value="MULTIDRUG RESISTANCE PROTEIN MDTA"/>
    <property type="match status" value="1"/>
</dbReference>
<dbReference type="Gene3D" id="2.40.30.170">
    <property type="match status" value="1"/>
</dbReference>
<comment type="similarity">
    <text evidence="1">Belongs to the membrane fusion protein (MFP) (TC 8.A.1) family.</text>
</comment>
<dbReference type="Gene3D" id="1.10.287.470">
    <property type="entry name" value="Helix hairpin bin"/>
    <property type="match status" value="1"/>
</dbReference>
<reference evidence="4" key="1">
    <citation type="submission" date="2016-10" db="EMBL/GenBank/DDBJ databases">
        <authorList>
            <person name="Varghese N."/>
            <person name="Submissions S."/>
        </authorList>
    </citation>
    <scope>NUCLEOTIDE SEQUENCE [LARGE SCALE GENOMIC DNA]</scope>
    <source>
        <strain evidence="4">DSM 16995</strain>
    </source>
</reference>
<evidence type="ECO:0000313" key="4">
    <source>
        <dbReference type="Proteomes" id="UP000199053"/>
    </source>
</evidence>
<sequence length="406" mass="44489">MTKQIMYYVKNIGLKGIVPILILVIAGFGARALIASKPVAKKKAPVVSAPLVNVEIMKPQDLKIWTPVMGTVVAARKITLEPQVAGRVISVSDSFIPGGYFKQGQELLRIDPLDYELAVKQQQSVVITAEYNLKLERGHQKVAGREWKLLRKSSGGTLQEADLALRKPHLEKAEADLDSSKAKLKQARVNLSRTTVRVPFSAMVESKNADLGANLGEQEAIATLVGTDEFWVMVSVPVDRLDRLVIPSAANGFKGSAARIVSGSGESSFEREGQVLRLLPSLESMGRMARVIVVVKDPLNLKGEQGLRPLLLGSYINVFIDSGTLKNVFTVSRGAYRDGNTLWVMKDSGVLEIRKVEPIWRDQDFIYLNSGLTDGEKLVITDISTPLQGMNLRENVSEEVKDNSNG</sequence>
<organism evidence="3 4">
    <name type="scientific">Maridesulfovibrio ferrireducens</name>
    <dbReference type="NCBI Taxonomy" id="246191"/>
    <lineage>
        <taxon>Bacteria</taxon>
        <taxon>Pseudomonadati</taxon>
        <taxon>Thermodesulfobacteriota</taxon>
        <taxon>Desulfovibrionia</taxon>
        <taxon>Desulfovibrionales</taxon>
        <taxon>Desulfovibrionaceae</taxon>
        <taxon>Maridesulfovibrio</taxon>
    </lineage>
</organism>
<dbReference type="NCBIfam" id="TIGR01730">
    <property type="entry name" value="RND_mfp"/>
    <property type="match status" value="1"/>
</dbReference>
<keyword evidence="2" id="KW-0812">Transmembrane</keyword>
<protein>
    <submittedName>
        <fullName evidence="3">RND family efflux transporter, MFP subunit</fullName>
    </submittedName>
</protein>
<dbReference type="GO" id="GO:0015562">
    <property type="term" value="F:efflux transmembrane transporter activity"/>
    <property type="evidence" value="ECO:0007669"/>
    <property type="project" value="TreeGrafter"/>
</dbReference>
<dbReference type="SUPFAM" id="SSF111369">
    <property type="entry name" value="HlyD-like secretion proteins"/>
    <property type="match status" value="1"/>
</dbReference>
<accession>A0A1G9J767</accession>
<dbReference type="OrthoDB" id="9806939at2"/>